<dbReference type="CDD" id="cd01317">
    <property type="entry name" value="DHOase_IIa"/>
    <property type="match status" value="1"/>
</dbReference>
<dbReference type="GO" id="GO:0006221">
    <property type="term" value="P:pyrimidine nucleotide biosynthetic process"/>
    <property type="evidence" value="ECO:0007669"/>
    <property type="project" value="UniProtKB-KW"/>
</dbReference>
<dbReference type="NCBIfam" id="TIGR00857">
    <property type="entry name" value="pyrC_multi"/>
    <property type="match status" value="1"/>
</dbReference>
<feature type="domain" description="Dihydroorotase catalytic" evidence="2">
    <location>
        <begin position="52"/>
        <end position="234"/>
    </location>
</feature>
<dbReference type="GO" id="GO:0004038">
    <property type="term" value="F:allantoinase activity"/>
    <property type="evidence" value="ECO:0007669"/>
    <property type="project" value="TreeGrafter"/>
</dbReference>
<dbReference type="Gene3D" id="3.20.20.140">
    <property type="entry name" value="Metal-dependent hydrolases"/>
    <property type="match status" value="1"/>
</dbReference>
<name>A0A1N6Z0J5_9BACT</name>
<dbReference type="SUPFAM" id="SSF51338">
    <property type="entry name" value="Composite domain of metallo-dependent hydrolases"/>
    <property type="match status" value="1"/>
</dbReference>
<dbReference type="InterPro" id="IPR004722">
    <property type="entry name" value="DHOase"/>
</dbReference>
<organism evidence="3 4">
    <name type="scientific">Pontibacter lucknowensis</name>
    <dbReference type="NCBI Taxonomy" id="1077936"/>
    <lineage>
        <taxon>Bacteria</taxon>
        <taxon>Pseudomonadati</taxon>
        <taxon>Bacteroidota</taxon>
        <taxon>Cytophagia</taxon>
        <taxon>Cytophagales</taxon>
        <taxon>Hymenobacteraceae</taxon>
        <taxon>Pontibacter</taxon>
    </lineage>
</organism>
<dbReference type="Proteomes" id="UP000185924">
    <property type="component" value="Unassembled WGS sequence"/>
</dbReference>
<dbReference type="OrthoDB" id="9765462at2"/>
<sequence>MKLLLKAVRIYDPSSIFHLQQQNILIDNGLITSIGGNDQQADQTIEMEGLCVSPGWVDLYAQVGEPGLEHKEDLESLGEAAAAGGFTDVLCMPNVQPVVQTKGAINFIKAKSAGLPVNLMPTGAVTVDTQGKELTEMIDLQRAGAVAFSDGAKPLQAAEVIVKALQYLQPFDGVLINRPEHTRLTEYGQVHEGIVSTQLGMKGIPALAEEVMVTRDLQLLEYTGGRLHFSLISTAAAVEAIRAAKAKGLHVSCDVASYQVAYTDHTMVPFDTNYKVSPPFRSEADKEAILQGLADGTIDAIVSGHQPQDTESKKLEFDLADFGIINLETAFAVANTTMCDTLPLEQLIDKFTTAPRQILQMPAFGIAEGAPACLTLFHPELKWTPSAAGTRSKSKNSPFLGRELTGKVIGLVNKGQVVLNHSF</sequence>
<dbReference type="InterPro" id="IPR050138">
    <property type="entry name" value="DHOase/Allantoinase_Hydrolase"/>
</dbReference>
<evidence type="ECO:0000256" key="1">
    <source>
        <dbReference type="ARBA" id="ARBA00022975"/>
    </source>
</evidence>
<evidence type="ECO:0000259" key="2">
    <source>
        <dbReference type="Pfam" id="PF12890"/>
    </source>
</evidence>
<dbReference type="GO" id="GO:0004151">
    <property type="term" value="F:dihydroorotase activity"/>
    <property type="evidence" value="ECO:0007669"/>
    <property type="project" value="InterPro"/>
</dbReference>
<gene>
    <name evidence="3" type="ORF">SAMN05421545_2669</name>
</gene>
<dbReference type="SUPFAM" id="SSF51556">
    <property type="entry name" value="Metallo-dependent hydrolases"/>
    <property type="match status" value="1"/>
</dbReference>
<dbReference type="PANTHER" id="PTHR43668">
    <property type="entry name" value="ALLANTOINASE"/>
    <property type="match status" value="1"/>
</dbReference>
<keyword evidence="1" id="KW-0665">Pyrimidine biosynthesis</keyword>
<dbReference type="Pfam" id="PF12890">
    <property type="entry name" value="DHOase"/>
    <property type="match status" value="1"/>
</dbReference>
<evidence type="ECO:0000313" key="3">
    <source>
        <dbReference type="EMBL" id="SIR20310.1"/>
    </source>
</evidence>
<dbReference type="STRING" id="1077936.SAMN05421545_2669"/>
<dbReference type="GO" id="GO:0006145">
    <property type="term" value="P:purine nucleobase catabolic process"/>
    <property type="evidence" value="ECO:0007669"/>
    <property type="project" value="TreeGrafter"/>
</dbReference>
<dbReference type="InterPro" id="IPR032466">
    <property type="entry name" value="Metal_Hydrolase"/>
</dbReference>
<dbReference type="PANTHER" id="PTHR43668:SF2">
    <property type="entry name" value="ALLANTOINASE"/>
    <property type="match status" value="1"/>
</dbReference>
<dbReference type="AlphaFoldDB" id="A0A1N6Z0J5"/>
<evidence type="ECO:0000313" key="4">
    <source>
        <dbReference type="Proteomes" id="UP000185924"/>
    </source>
</evidence>
<dbReference type="EMBL" id="FTNM01000004">
    <property type="protein sequence ID" value="SIR20310.1"/>
    <property type="molecule type" value="Genomic_DNA"/>
</dbReference>
<reference evidence="4" key="1">
    <citation type="submission" date="2017-01" db="EMBL/GenBank/DDBJ databases">
        <authorList>
            <person name="Varghese N."/>
            <person name="Submissions S."/>
        </authorList>
    </citation>
    <scope>NUCLEOTIDE SEQUENCE [LARGE SCALE GENOMIC DNA]</scope>
    <source>
        <strain evidence="4">DM9</strain>
    </source>
</reference>
<proteinExistence type="predicted"/>
<dbReference type="RefSeq" id="WP_076422478.1">
    <property type="nucleotide sequence ID" value="NZ_FTNM01000004.1"/>
</dbReference>
<dbReference type="Gene3D" id="2.30.40.10">
    <property type="entry name" value="Urease, subunit C, domain 1"/>
    <property type="match status" value="1"/>
</dbReference>
<accession>A0A1N6Z0J5</accession>
<dbReference type="InterPro" id="IPR024403">
    <property type="entry name" value="DHOase_cat"/>
</dbReference>
<dbReference type="GO" id="GO:0005737">
    <property type="term" value="C:cytoplasm"/>
    <property type="evidence" value="ECO:0007669"/>
    <property type="project" value="TreeGrafter"/>
</dbReference>
<dbReference type="GO" id="GO:0046872">
    <property type="term" value="F:metal ion binding"/>
    <property type="evidence" value="ECO:0007669"/>
    <property type="project" value="InterPro"/>
</dbReference>
<keyword evidence="4" id="KW-1185">Reference proteome</keyword>
<protein>
    <submittedName>
        <fullName evidence="3">Dihydroorotase</fullName>
    </submittedName>
</protein>
<dbReference type="InterPro" id="IPR011059">
    <property type="entry name" value="Metal-dep_hydrolase_composite"/>
</dbReference>